<organism evidence="1">
    <name type="scientific">Anguilla anguilla</name>
    <name type="common">European freshwater eel</name>
    <name type="synonym">Muraena anguilla</name>
    <dbReference type="NCBI Taxonomy" id="7936"/>
    <lineage>
        <taxon>Eukaryota</taxon>
        <taxon>Metazoa</taxon>
        <taxon>Chordata</taxon>
        <taxon>Craniata</taxon>
        <taxon>Vertebrata</taxon>
        <taxon>Euteleostomi</taxon>
        <taxon>Actinopterygii</taxon>
        <taxon>Neopterygii</taxon>
        <taxon>Teleostei</taxon>
        <taxon>Anguilliformes</taxon>
        <taxon>Anguillidae</taxon>
        <taxon>Anguilla</taxon>
    </lineage>
</organism>
<dbReference type="AlphaFoldDB" id="A0A0E9TGN4"/>
<evidence type="ECO:0000313" key="1">
    <source>
        <dbReference type="EMBL" id="JAH52632.1"/>
    </source>
</evidence>
<reference evidence="1" key="2">
    <citation type="journal article" date="2015" name="Fish Shellfish Immunol.">
        <title>Early steps in the European eel (Anguilla anguilla)-Vibrio vulnificus interaction in the gills: Role of the RtxA13 toxin.</title>
        <authorList>
            <person name="Callol A."/>
            <person name="Pajuelo D."/>
            <person name="Ebbesson L."/>
            <person name="Teles M."/>
            <person name="MacKenzie S."/>
            <person name="Amaro C."/>
        </authorList>
    </citation>
    <scope>NUCLEOTIDE SEQUENCE</scope>
</reference>
<sequence>MSRYDTSQTIILFKPIHTLVLDFVNSELHTRYWKM</sequence>
<dbReference type="EMBL" id="GBXM01055945">
    <property type="protein sequence ID" value="JAH52632.1"/>
    <property type="molecule type" value="Transcribed_RNA"/>
</dbReference>
<accession>A0A0E9TGN4</accession>
<name>A0A0E9TGN4_ANGAN</name>
<reference evidence="1" key="1">
    <citation type="submission" date="2014-11" db="EMBL/GenBank/DDBJ databases">
        <authorList>
            <person name="Amaro Gonzalez C."/>
        </authorList>
    </citation>
    <scope>NUCLEOTIDE SEQUENCE</scope>
</reference>
<protein>
    <submittedName>
        <fullName evidence="1">Uncharacterized protein</fullName>
    </submittedName>
</protein>
<proteinExistence type="predicted"/>